<feature type="transmembrane region" description="Helical" evidence="1">
    <location>
        <begin position="68"/>
        <end position="85"/>
    </location>
</feature>
<evidence type="ECO:0000313" key="3">
    <source>
        <dbReference type="Proteomes" id="UP001595712"/>
    </source>
</evidence>
<evidence type="ECO:0000313" key="2">
    <source>
        <dbReference type="EMBL" id="MFC3491517.1"/>
    </source>
</evidence>
<dbReference type="RefSeq" id="WP_387970443.1">
    <property type="nucleotide sequence ID" value="NZ_JBHRWO010000004.1"/>
</dbReference>
<dbReference type="Proteomes" id="UP001595712">
    <property type="component" value="Unassembled WGS sequence"/>
</dbReference>
<reference evidence="3" key="1">
    <citation type="journal article" date="2019" name="Int. J. Syst. Evol. Microbiol.">
        <title>The Global Catalogue of Microorganisms (GCM) 10K type strain sequencing project: providing services to taxonomists for standard genome sequencing and annotation.</title>
        <authorList>
            <consortium name="The Broad Institute Genomics Platform"/>
            <consortium name="The Broad Institute Genome Sequencing Center for Infectious Disease"/>
            <person name="Wu L."/>
            <person name="Ma J."/>
        </authorList>
    </citation>
    <scope>NUCLEOTIDE SEQUENCE [LARGE SCALE GENOMIC DNA]</scope>
    <source>
        <strain evidence="3">CGMCC 4.7396</strain>
    </source>
</reference>
<keyword evidence="3" id="KW-1185">Reference proteome</keyword>
<keyword evidence="1" id="KW-0472">Membrane</keyword>
<comment type="caution">
    <text evidence="2">The sequence shown here is derived from an EMBL/GenBank/DDBJ whole genome shotgun (WGS) entry which is preliminary data.</text>
</comment>
<sequence length="535" mass="57971">MTDRTSVGAHRHSLATKHLCAAAYLDRGFRDRVLDEVYHHPELAVAPNPGADAEPVLGHMLHARQLDVMQQSLLAALLLLALIIPEIDKRVFIIGLVVWLGLGLVLVALETTLNATPAQRRNRVASLLTGRNALTLIIFGVAVTAAIAYVSSLSNYDWLQSEDGTIFAVFWLLLLSGCAIGFGAARARRLAVIAAGTEPDSTGRVKSIGSAQRSTVVTYAASRLPFVGSGQNITTWQFALVVRSREEGGPDPEIDPVDLNRHIKDRVATLGEASKGSERLPGLDLSDRVYVSGRDVDAPVLRPSQLRDSGYAFNDIAGVQRDPTTPVRHYLRCELVSWDGELVTTIYCHFALQGECLYVEFSSYLLPPTPDRYHVFKRDGGLRDHALFWEGARSSAMMPVDLVRSPFDTIASALRGIRNSIRNGFGGDQSELEDCGALVGVRELGIGSDRQNYFQSRDSVKYTGILERQILAGLTEYLREHGVDTAELEERVMAIVNHGVINYGDMAAGAVGQGANVTAGSIGGGSQGTVKGGRR</sequence>
<name>A0ABV7PSH3_9ACTN</name>
<feature type="transmembrane region" description="Helical" evidence="1">
    <location>
        <begin position="164"/>
        <end position="185"/>
    </location>
</feature>
<gene>
    <name evidence="2" type="ORF">ACFO8M_03330</name>
</gene>
<proteinExistence type="predicted"/>
<keyword evidence="1" id="KW-0812">Transmembrane</keyword>
<protein>
    <submittedName>
        <fullName evidence="2">Uncharacterized protein</fullName>
    </submittedName>
</protein>
<accession>A0ABV7PSH3</accession>
<organism evidence="2 3">
    <name type="scientific">Glycomyces rhizosphaerae</name>
    <dbReference type="NCBI Taxonomy" id="2054422"/>
    <lineage>
        <taxon>Bacteria</taxon>
        <taxon>Bacillati</taxon>
        <taxon>Actinomycetota</taxon>
        <taxon>Actinomycetes</taxon>
        <taxon>Glycomycetales</taxon>
        <taxon>Glycomycetaceae</taxon>
        <taxon>Glycomyces</taxon>
    </lineage>
</organism>
<dbReference type="EMBL" id="JBHRWO010000004">
    <property type="protein sequence ID" value="MFC3491517.1"/>
    <property type="molecule type" value="Genomic_DNA"/>
</dbReference>
<evidence type="ECO:0000256" key="1">
    <source>
        <dbReference type="SAM" id="Phobius"/>
    </source>
</evidence>
<feature type="transmembrane region" description="Helical" evidence="1">
    <location>
        <begin position="133"/>
        <end position="152"/>
    </location>
</feature>
<feature type="transmembrane region" description="Helical" evidence="1">
    <location>
        <begin position="91"/>
        <end position="113"/>
    </location>
</feature>
<keyword evidence="1" id="KW-1133">Transmembrane helix</keyword>